<dbReference type="Pfam" id="PF05960">
    <property type="entry name" value="DUF885"/>
    <property type="match status" value="1"/>
</dbReference>
<dbReference type="Proteomes" id="UP001157974">
    <property type="component" value="Unassembled WGS sequence"/>
</dbReference>
<organism evidence="1 2">
    <name type="scientific">Rhodosorus marinus</name>
    <dbReference type="NCBI Taxonomy" id="101924"/>
    <lineage>
        <taxon>Eukaryota</taxon>
        <taxon>Rhodophyta</taxon>
        <taxon>Stylonematophyceae</taxon>
        <taxon>Stylonematales</taxon>
        <taxon>Stylonemataceae</taxon>
        <taxon>Rhodosorus</taxon>
    </lineage>
</organism>
<protein>
    <recommendedName>
        <fullName evidence="3">DUF885 domain-containing protein</fullName>
    </recommendedName>
</protein>
<keyword evidence="2" id="KW-1185">Reference proteome</keyword>
<dbReference type="PANTHER" id="PTHR33361">
    <property type="entry name" value="GLR0591 PROTEIN"/>
    <property type="match status" value="1"/>
</dbReference>
<dbReference type="AlphaFoldDB" id="A0AAV8UV30"/>
<dbReference type="EMBL" id="JAMWBK010000003">
    <property type="protein sequence ID" value="KAJ8906423.1"/>
    <property type="molecule type" value="Genomic_DNA"/>
</dbReference>
<reference evidence="1 2" key="1">
    <citation type="journal article" date="2023" name="Nat. Commun.">
        <title>Origin of minicircular mitochondrial genomes in red algae.</title>
        <authorList>
            <person name="Lee Y."/>
            <person name="Cho C.H."/>
            <person name="Lee Y.M."/>
            <person name="Park S.I."/>
            <person name="Yang J.H."/>
            <person name="West J.A."/>
            <person name="Bhattacharya D."/>
            <person name="Yoon H.S."/>
        </authorList>
    </citation>
    <scope>NUCLEOTIDE SEQUENCE [LARGE SCALE GENOMIC DNA]</scope>
    <source>
        <strain evidence="1 2">CCMP1338</strain>
        <tissue evidence="1">Whole cell</tissue>
    </source>
</reference>
<dbReference type="InterPro" id="IPR010281">
    <property type="entry name" value="DUF885"/>
</dbReference>
<evidence type="ECO:0000313" key="2">
    <source>
        <dbReference type="Proteomes" id="UP001157974"/>
    </source>
</evidence>
<accession>A0AAV8UV30</accession>
<name>A0AAV8UV30_9RHOD</name>
<gene>
    <name evidence="1" type="ORF">NDN08_002916</name>
</gene>
<dbReference type="PANTHER" id="PTHR33361:SF2">
    <property type="entry name" value="DUF885 DOMAIN-CONTAINING PROTEIN"/>
    <property type="match status" value="1"/>
</dbReference>
<evidence type="ECO:0000313" key="1">
    <source>
        <dbReference type="EMBL" id="KAJ8906423.1"/>
    </source>
</evidence>
<proteinExistence type="predicted"/>
<comment type="caution">
    <text evidence="1">The sequence shown here is derived from an EMBL/GenBank/DDBJ whole genome shotgun (WGS) entry which is preliminary data.</text>
</comment>
<sequence length="587" mass="67563">MSFDRSKYEASKEPDYPTDAAIWPEVAKLWDLYGAVWDEKCAFNPVEATIMGDYRFNAILSSNKREDFDAHLAELKRFKNKVRRILVNKLPPVHRVHHEYLSEMLKFEVMMYEKVPMYELPTQHLFGPHLLIVQAVSFHPWRDTKDCETYFSRLRAFGNQVDQMIEGFKHGMRTKTTLPKSSVEAMIQQCKAQLFEDEKNSPVYKMAKDKVESVEGSSAELLKIVKEIVIPAFQRLHDFLSAEYLEAARTEAGIWAFPGGEDMYRACILFFTSLDKPAQDLHDLGLEEVERIANKMDEVRALLGDTGGTQNEFARKIAALPENQPKDGEEIISTYKEILDVAKVRVLEIFRELPAAELEVKAVEEFRQEASPAAHYYPPPADRSRPGIFYANTYKPETRPKYSMEAIALHEGLPGHHMQIAIAQELKELPRLRKQVQDFTIGYVEGWGLYTEYLGEQLRFYEDPLTYYGRLLTEIWRAARLVVDTGLHSKKWTREQAIDYLCEYACLAENEAAVEVDRYMVMPGQALAYKTGEIFIINLLKKSRRELGPKFSWQDFHDKVLENGAVPLELLRRTITSYIGAAKATSV</sequence>
<evidence type="ECO:0008006" key="3">
    <source>
        <dbReference type="Google" id="ProtNLM"/>
    </source>
</evidence>